<feature type="compositionally biased region" description="Low complexity" evidence="6">
    <location>
        <begin position="63"/>
        <end position="83"/>
    </location>
</feature>
<dbReference type="InterPro" id="IPR008271">
    <property type="entry name" value="Ser/Thr_kinase_AS"/>
</dbReference>
<dbReference type="PANTHER" id="PTHR11584">
    <property type="entry name" value="SERINE/THREONINE PROTEIN KINASE"/>
    <property type="match status" value="1"/>
</dbReference>
<dbReference type="InterPro" id="IPR011009">
    <property type="entry name" value="Kinase-like_dom_sf"/>
</dbReference>
<dbReference type="PROSITE" id="PS00108">
    <property type="entry name" value="PROTEIN_KINASE_ST"/>
    <property type="match status" value="1"/>
</dbReference>
<keyword evidence="4 8" id="KW-0418">Kinase</keyword>
<feature type="domain" description="Protein kinase" evidence="7">
    <location>
        <begin position="89"/>
        <end position="348"/>
    </location>
</feature>
<name>A0ABQ9XLM3_9EUKA</name>
<evidence type="ECO:0000256" key="5">
    <source>
        <dbReference type="ARBA" id="ARBA00022840"/>
    </source>
</evidence>
<dbReference type="SUPFAM" id="SSF56112">
    <property type="entry name" value="Protein kinase-like (PK-like)"/>
    <property type="match status" value="1"/>
</dbReference>
<evidence type="ECO:0000256" key="1">
    <source>
        <dbReference type="ARBA" id="ARBA00022527"/>
    </source>
</evidence>
<comment type="caution">
    <text evidence="8">The sequence shown here is derived from an EMBL/GenBank/DDBJ whole genome shotgun (WGS) entry which is preliminary data.</text>
</comment>
<dbReference type="Gene3D" id="1.10.510.10">
    <property type="entry name" value="Transferase(Phosphotransferase) domain 1"/>
    <property type="match status" value="1"/>
</dbReference>
<keyword evidence="3" id="KW-0547">Nucleotide-binding</keyword>
<evidence type="ECO:0000256" key="4">
    <source>
        <dbReference type="ARBA" id="ARBA00022777"/>
    </source>
</evidence>
<sequence length="364" mass="40660">MAQTGFDNDFNKMFFGTPTYPSVVITDPDLPPPAIGMNGEGEDGILEASQYNVDHLRVSQPHQTKSQPKKQQAPQPQHVPAPLQDQLYLKRGDVIGRGSFGTVYRCLDLKTGRMLADKEFVFESTGVEQQIAATEREILIMQQLQHPNIVQYMGCQRSGNILDIFQEFVTGGSLSKLLATFGEFPEPLVQVYTKQITEGLAYLHDHKIVHRDIKSANCLVTGEGIVKLADFGCSKSIETIMSYGQGCATLCGTPHYMAPEVIRQQRNVGRRSDIWSLGCTVIEMLSGKPPYAEIKNATACIFKIASSNESPPVPKYASPELKDFLGMCFVRDPIKRATARELLNHPFLSREYSEEWYTMDIDDE</sequence>
<dbReference type="Pfam" id="PF00069">
    <property type="entry name" value="Pkinase"/>
    <property type="match status" value="1"/>
</dbReference>
<evidence type="ECO:0000259" key="7">
    <source>
        <dbReference type="PROSITE" id="PS50011"/>
    </source>
</evidence>
<reference evidence="8 9" key="1">
    <citation type="journal article" date="2022" name="bioRxiv">
        <title>Genomics of Preaxostyla Flagellates Illuminates Evolutionary Transitions and the Path Towards Mitochondrial Loss.</title>
        <authorList>
            <person name="Novak L.V.F."/>
            <person name="Treitli S.C."/>
            <person name="Pyrih J."/>
            <person name="Halakuc P."/>
            <person name="Pipaliya S.V."/>
            <person name="Vacek V."/>
            <person name="Brzon O."/>
            <person name="Soukal P."/>
            <person name="Eme L."/>
            <person name="Dacks J.B."/>
            <person name="Karnkowska A."/>
            <person name="Elias M."/>
            <person name="Hampl V."/>
        </authorList>
    </citation>
    <scope>NUCLEOTIDE SEQUENCE [LARGE SCALE GENOMIC DNA]</scope>
    <source>
        <strain evidence="8">NAU3</strain>
        <tissue evidence="8">Gut</tissue>
    </source>
</reference>
<proteinExistence type="predicted"/>
<gene>
    <name evidence="8" type="ORF">BLNAU_12777</name>
</gene>
<evidence type="ECO:0000313" key="9">
    <source>
        <dbReference type="Proteomes" id="UP001281761"/>
    </source>
</evidence>
<dbReference type="CDD" id="cd06606">
    <property type="entry name" value="STKc_MAPKKK"/>
    <property type="match status" value="1"/>
</dbReference>
<dbReference type="InterPro" id="IPR000719">
    <property type="entry name" value="Prot_kinase_dom"/>
</dbReference>
<dbReference type="EC" id="2.7.11.25" evidence="8"/>
<protein>
    <submittedName>
        <fullName evidence="8">Mitogen-activated protein kinase kinase kinase A</fullName>
        <ecNumber evidence="8">2.7.11.25</ecNumber>
    </submittedName>
</protein>
<keyword evidence="2 8" id="KW-0808">Transferase</keyword>
<dbReference type="Proteomes" id="UP001281761">
    <property type="component" value="Unassembled WGS sequence"/>
</dbReference>
<evidence type="ECO:0000256" key="6">
    <source>
        <dbReference type="SAM" id="MobiDB-lite"/>
    </source>
</evidence>
<dbReference type="EMBL" id="JARBJD010000106">
    <property type="protein sequence ID" value="KAK2952218.1"/>
    <property type="molecule type" value="Genomic_DNA"/>
</dbReference>
<keyword evidence="5" id="KW-0067">ATP-binding</keyword>
<feature type="region of interest" description="Disordered" evidence="6">
    <location>
        <begin position="59"/>
        <end position="83"/>
    </location>
</feature>
<evidence type="ECO:0000313" key="8">
    <source>
        <dbReference type="EMBL" id="KAK2952218.1"/>
    </source>
</evidence>
<keyword evidence="9" id="KW-1185">Reference proteome</keyword>
<evidence type="ECO:0000256" key="2">
    <source>
        <dbReference type="ARBA" id="ARBA00022679"/>
    </source>
</evidence>
<organism evidence="8 9">
    <name type="scientific">Blattamonas nauphoetae</name>
    <dbReference type="NCBI Taxonomy" id="2049346"/>
    <lineage>
        <taxon>Eukaryota</taxon>
        <taxon>Metamonada</taxon>
        <taxon>Preaxostyla</taxon>
        <taxon>Oxymonadida</taxon>
        <taxon>Blattamonas</taxon>
    </lineage>
</organism>
<dbReference type="PROSITE" id="PS50011">
    <property type="entry name" value="PROTEIN_KINASE_DOM"/>
    <property type="match status" value="1"/>
</dbReference>
<dbReference type="SMART" id="SM00220">
    <property type="entry name" value="S_TKc"/>
    <property type="match status" value="1"/>
</dbReference>
<dbReference type="PANTHER" id="PTHR11584:SF369">
    <property type="entry name" value="MITOGEN-ACTIVATED PROTEIN KINASE KINASE KINASE 19-RELATED"/>
    <property type="match status" value="1"/>
</dbReference>
<dbReference type="GO" id="GO:0004709">
    <property type="term" value="F:MAP kinase kinase kinase activity"/>
    <property type="evidence" value="ECO:0007669"/>
    <property type="project" value="UniProtKB-EC"/>
</dbReference>
<evidence type="ECO:0000256" key="3">
    <source>
        <dbReference type="ARBA" id="ARBA00022741"/>
    </source>
</evidence>
<accession>A0ABQ9XLM3</accession>
<keyword evidence="1" id="KW-0723">Serine/threonine-protein kinase</keyword>